<reference evidence="1 4" key="2">
    <citation type="submission" date="2022-05" db="EMBL/GenBank/DDBJ databases">
        <title>Genome Sequencing of Bee-Associated Microbes.</title>
        <authorList>
            <person name="Dunlap C."/>
        </authorList>
    </citation>
    <scope>NUCLEOTIDE SEQUENCE [LARGE SCALE GENOMIC DNA]</scope>
    <source>
        <strain evidence="1 4">NRRL B-04010</strain>
    </source>
</reference>
<dbReference type="EMBL" id="JAMDNP010000005">
    <property type="protein sequence ID" value="MCY9759572.1"/>
    <property type="molecule type" value="Genomic_DNA"/>
</dbReference>
<gene>
    <name evidence="2" type="ORF">HMI46_11975</name>
    <name evidence="1" type="ORF">M5X12_03185</name>
</gene>
<keyword evidence="4" id="KW-1185">Reference proteome</keyword>
<dbReference type="GeneID" id="94488425"/>
<proteinExistence type="predicted"/>
<dbReference type="EMBL" id="JABFOR010000012">
    <property type="protein sequence ID" value="NOJ71276.1"/>
    <property type="molecule type" value="Genomic_DNA"/>
</dbReference>
<dbReference type="Proteomes" id="UP000552038">
    <property type="component" value="Unassembled WGS sequence"/>
</dbReference>
<accession>A0AAP6ZX45</accession>
<evidence type="ECO:0000313" key="2">
    <source>
        <dbReference type="EMBL" id="NOJ71276.1"/>
    </source>
</evidence>
<sequence length="112" mass="13098">MSNNENHPSEIVGRMISIYRQLLQDYQFERYEEFAPELDEIYAKLKQSTLTVAIHSDLALVKELHEQLVQFILEDKNAQNRDIQKLGAGNRTANPYTKLMSSTTPYFFDQKQ</sequence>
<evidence type="ECO:0000313" key="1">
    <source>
        <dbReference type="EMBL" id="MCY9759572.1"/>
    </source>
</evidence>
<evidence type="ECO:0008006" key="5">
    <source>
        <dbReference type="Google" id="ProtNLM"/>
    </source>
</evidence>
<reference evidence="2 3" key="1">
    <citation type="submission" date="2020-05" db="EMBL/GenBank/DDBJ databases">
        <title>Whole genome sequencing and identification of novel metabolites from Paenibacillus alvei strain JR949.</title>
        <authorList>
            <person name="Rajendhran J."/>
            <person name="Sree Pranav P."/>
            <person name="Mahalakshmi B."/>
            <person name="Karthikeyan R."/>
        </authorList>
    </citation>
    <scope>NUCLEOTIDE SEQUENCE [LARGE SCALE GENOMIC DNA]</scope>
    <source>
        <strain evidence="2 3">JR949</strain>
    </source>
</reference>
<organism evidence="2 3">
    <name type="scientific">Paenibacillus alvei</name>
    <name type="common">Bacillus alvei</name>
    <dbReference type="NCBI Taxonomy" id="44250"/>
    <lineage>
        <taxon>Bacteria</taxon>
        <taxon>Bacillati</taxon>
        <taxon>Bacillota</taxon>
        <taxon>Bacilli</taxon>
        <taxon>Bacillales</taxon>
        <taxon>Paenibacillaceae</taxon>
        <taxon>Paenibacillus</taxon>
    </lineage>
</organism>
<dbReference type="RefSeq" id="WP_005544711.1">
    <property type="nucleotide sequence ID" value="NZ_JABFOR010000012.1"/>
</dbReference>
<dbReference type="AlphaFoldDB" id="A0AAP6ZX45"/>
<evidence type="ECO:0000313" key="4">
    <source>
        <dbReference type="Proteomes" id="UP001527181"/>
    </source>
</evidence>
<dbReference type="Proteomes" id="UP001527181">
    <property type="component" value="Unassembled WGS sequence"/>
</dbReference>
<protein>
    <recommendedName>
        <fullName evidence="5">Flagellar protein FliT</fullName>
    </recommendedName>
</protein>
<evidence type="ECO:0000313" key="3">
    <source>
        <dbReference type="Proteomes" id="UP000552038"/>
    </source>
</evidence>
<name>A0AAP6ZX45_PAEAL</name>
<comment type="caution">
    <text evidence="2">The sequence shown here is derived from an EMBL/GenBank/DDBJ whole genome shotgun (WGS) entry which is preliminary data.</text>
</comment>